<sequence>MSDAAADSASDFAASSDEEGSQQGWTPRQAFVICDAFPTFEEAIIGIDVLDGCHYKFKHNYGNAGNGTRIYSCKSHADCPKRLRLICVGGDCRAAESQDVPRRGIHRSLKREVDSIRFGGAGPKKCRKLLFERHADNPEMLLHLPTEGQLKNRKV</sequence>
<protein>
    <submittedName>
        <fullName evidence="2">Uncharacterized protein</fullName>
    </submittedName>
</protein>
<keyword evidence="3" id="KW-1185">Reference proteome</keyword>
<feature type="compositionally biased region" description="Low complexity" evidence="1">
    <location>
        <begin position="1"/>
        <end position="15"/>
    </location>
</feature>
<reference evidence="2" key="1">
    <citation type="submission" date="2021-01" db="EMBL/GenBank/DDBJ databases">
        <title>Phytophthora aleatoria, a newly-described species from Pinus radiata is distinct from Phytophthora cactorum isolates based on comparative genomics.</title>
        <authorList>
            <person name="Mcdougal R."/>
            <person name="Panda P."/>
            <person name="Williams N."/>
            <person name="Studholme D.J."/>
        </authorList>
    </citation>
    <scope>NUCLEOTIDE SEQUENCE</scope>
    <source>
        <strain evidence="2">NZFS 4037</strain>
    </source>
</reference>
<accession>A0A8J5MEP4</accession>
<proteinExistence type="predicted"/>
<organism evidence="2 3">
    <name type="scientific">Phytophthora aleatoria</name>
    <dbReference type="NCBI Taxonomy" id="2496075"/>
    <lineage>
        <taxon>Eukaryota</taxon>
        <taxon>Sar</taxon>
        <taxon>Stramenopiles</taxon>
        <taxon>Oomycota</taxon>
        <taxon>Peronosporomycetes</taxon>
        <taxon>Peronosporales</taxon>
        <taxon>Peronosporaceae</taxon>
        <taxon>Phytophthora</taxon>
    </lineage>
</organism>
<dbReference type="Proteomes" id="UP000709295">
    <property type="component" value="Unassembled WGS sequence"/>
</dbReference>
<gene>
    <name evidence="2" type="ORF">JG688_00011564</name>
</gene>
<comment type="caution">
    <text evidence="2">The sequence shown here is derived from an EMBL/GenBank/DDBJ whole genome shotgun (WGS) entry which is preliminary data.</text>
</comment>
<name>A0A8J5MEP4_9STRA</name>
<feature type="region of interest" description="Disordered" evidence="1">
    <location>
        <begin position="1"/>
        <end position="24"/>
    </location>
</feature>
<evidence type="ECO:0000313" key="3">
    <source>
        <dbReference type="Proteomes" id="UP000709295"/>
    </source>
</evidence>
<evidence type="ECO:0000256" key="1">
    <source>
        <dbReference type="SAM" id="MobiDB-lite"/>
    </source>
</evidence>
<dbReference type="EMBL" id="JAENGY010000821">
    <property type="protein sequence ID" value="KAG6956119.1"/>
    <property type="molecule type" value="Genomic_DNA"/>
</dbReference>
<dbReference type="AlphaFoldDB" id="A0A8J5MEP4"/>
<evidence type="ECO:0000313" key="2">
    <source>
        <dbReference type="EMBL" id="KAG6956119.1"/>
    </source>
</evidence>